<keyword evidence="4" id="KW-1185">Reference proteome</keyword>
<feature type="transmembrane region" description="Helical" evidence="2">
    <location>
        <begin position="29"/>
        <end position="49"/>
    </location>
</feature>
<feature type="compositionally biased region" description="Low complexity" evidence="1">
    <location>
        <begin position="53"/>
        <end position="64"/>
    </location>
</feature>
<feature type="region of interest" description="Disordered" evidence="1">
    <location>
        <begin position="53"/>
        <end position="77"/>
    </location>
</feature>
<protein>
    <recommendedName>
        <fullName evidence="5">SnoaL-like domain-containing protein</fullName>
    </recommendedName>
</protein>
<comment type="caution">
    <text evidence="3">The sequence shown here is derived from an EMBL/GenBank/DDBJ whole genome shotgun (WGS) entry which is preliminary data.</text>
</comment>
<keyword evidence="2" id="KW-0812">Transmembrane</keyword>
<evidence type="ECO:0000313" key="4">
    <source>
        <dbReference type="Proteomes" id="UP001500221"/>
    </source>
</evidence>
<accession>A0ABP9PU48</accession>
<proteinExistence type="predicted"/>
<dbReference type="EMBL" id="BAABKG010000004">
    <property type="protein sequence ID" value="GAA5152239.1"/>
    <property type="molecule type" value="Genomic_DNA"/>
</dbReference>
<dbReference type="Proteomes" id="UP001500221">
    <property type="component" value="Unassembled WGS sequence"/>
</dbReference>
<gene>
    <name evidence="3" type="ORF">GCM10023340_32230</name>
</gene>
<name>A0ABP9PU48_9ACTN</name>
<keyword evidence="2" id="KW-1133">Transmembrane helix</keyword>
<evidence type="ECO:0000256" key="1">
    <source>
        <dbReference type="SAM" id="MobiDB-lite"/>
    </source>
</evidence>
<evidence type="ECO:0008006" key="5">
    <source>
        <dbReference type="Google" id="ProtNLM"/>
    </source>
</evidence>
<sequence length="200" mass="21041">MTPAGAGDPVLAGAMGRAVRRSDAGRGRLLAVVAAGVVCGLVLAGLLRWSDDASGPAAPASSRPAPAPPGEPAPAGQAREVLRTWDAARAAAWRRGDTGALAALYTPGSVAGEHDVAMLHAWNQRGRRVTAMTTQVLDVRVLEREPGRLVLRVTDRLARVEAGDVVLPSDRPSTHHLALRRDPRDPDAEWQVAWVLSRAG</sequence>
<keyword evidence="2" id="KW-0472">Membrane</keyword>
<evidence type="ECO:0000313" key="3">
    <source>
        <dbReference type="EMBL" id="GAA5152239.1"/>
    </source>
</evidence>
<organism evidence="3 4">
    <name type="scientific">Nocardioides marinquilinus</name>
    <dbReference type="NCBI Taxonomy" id="1210400"/>
    <lineage>
        <taxon>Bacteria</taxon>
        <taxon>Bacillati</taxon>
        <taxon>Actinomycetota</taxon>
        <taxon>Actinomycetes</taxon>
        <taxon>Propionibacteriales</taxon>
        <taxon>Nocardioidaceae</taxon>
        <taxon>Nocardioides</taxon>
    </lineage>
</organism>
<evidence type="ECO:0000256" key="2">
    <source>
        <dbReference type="SAM" id="Phobius"/>
    </source>
</evidence>
<reference evidence="4" key="1">
    <citation type="journal article" date="2019" name="Int. J. Syst. Evol. Microbiol.">
        <title>The Global Catalogue of Microorganisms (GCM) 10K type strain sequencing project: providing services to taxonomists for standard genome sequencing and annotation.</title>
        <authorList>
            <consortium name="The Broad Institute Genomics Platform"/>
            <consortium name="The Broad Institute Genome Sequencing Center for Infectious Disease"/>
            <person name="Wu L."/>
            <person name="Ma J."/>
        </authorList>
    </citation>
    <scope>NUCLEOTIDE SEQUENCE [LARGE SCALE GENOMIC DNA]</scope>
    <source>
        <strain evidence="4">JCM 18459</strain>
    </source>
</reference>